<gene>
    <name evidence="5" type="ORF">LHA_pA0116</name>
</gene>
<dbReference type="GO" id="GO:0045947">
    <property type="term" value="P:negative regulation of translational initiation"/>
    <property type="evidence" value="ECO:0007669"/>
    <property type="project" value="TreeGrafter"/>
</dbReference>
<evidence type="ECO:0000256" key="3">
    <source>
        <dbReference type="ARBA" id="ARBA00022884"/>
    </source>
</evidence>
<keyword evidence="5" id="KW-0614">Plasmid</keyword>
<dbReference type="PANTHER" id="PTHR34984">
    <property type="entry name" value="CARBON STORAGE REGULATOR"/>
    <property type="match status" value="1"/>
</dbReference>
<evidence type="ECO:0000313" key="6">
    <source>
        <dbReference type="Proteomes" id="UP000032803"/>
    </source>
</evidence>
<dbReference type="RefSeq" id="WP_011212472.1">
    <property type="nucleotide sequence ID" value="NZ_LN681226.1"/>
</dbReference>
<dbReference type="OrthoDB" id="9809061at2"/>
<dbReference type="Pfam" id="PF02599">
    <property type="entry name" value="CsrA"/>
    <property type="match status" value="1"/>
</dbReference>
<dbReference type="HOGENOM" id="CLU_164837_2_2_6"/>
<keyword evidence="6" id="KW-1185">Reference proteome</keyword>
<keyword evidence="4" id="KW-0010">Activator</keyword>
<keyword evidence="2" id="KW-0810">Translation regulation</keyword>
<sequence>MLILTRRVGDTVVIGNEVFCTVLEQQHDGQIKLAFDAPKSIPIHRFEIQKQIMQKIIEGTYTNDVAWNETVIERLTSQFNRVSHWN</sequence>
<dbReference type="GO" id="GO:0006402">
    <property type="term" value="P:mRNA catabolic process"/>
    <property type="evidence" value="ECO:0007669"/>
    <property type="project" value="InterPro"/>
</dbReference>
<dbReference type="SUPFAM" id="SSF117130">
    <property type="entry name" value="CsrA-like"/>
    <property type="match status" value="1"/>
</dbReference>
<keyword evidence="1" id="KW-0963">Cytoplasm</keyword>
<dbReference type="GO" id="GO:0048027">
    <property type="term" value="F:mRNA 5'-UTR binding"/>
    <property type="evidence" value="ECO:0007669"/>
    <property type="project" value="TreeGrafter"/>
</dbReference>
<dbReference type="EMBL" id="LN681226">
    <property type="protein sequence ID" value="CEK12362.1"/>
    <property type="molecule type" value="Genomic_DNA"/>
</dbReference>
<accession>A0A0A8UZ09</accession>
<dbReference type="Gene3D" id="2.60.40.4380">
    <property type="entry name" value="Translational regulator CsrA"/>
    <property type="match status" value="1"/>
</dbReference>
<evidence type="ECO:0000256" key="4">
    <source>
        <dbReference type="ARBA" id="ARBA00023159"/>
    </source>
</evidence>
<name>A0A0A8UZ09_LEGHA</name>
<evidence type="ECO:0000256" key="2">
    <source>
        <dbReference type="ARBA" id="ARBA00022845"/>
    </source>
</evidence>
<evidence type="ECO:0000256" key="1">
    <source>
        <dbReference type="ARBA" id="ARBA00022490"/>
    </source>
</evidence>
<reference evidence="6" key="1">
    <citation type="submission" date="2014-09" db="EMBL/GenBank/DDBJ databases">
        <authorList>
            <person name="Gomez-Valero L."/>
        </authorList>
    </citation>
    <scope>NUCLEOTIDE SEQUENCE [LARGE SCALE GENOMIC DNA]</scope>
    <source>
        <strain evidence="6">ATCC35250</strain>
        <plasmid evidence="6">II</plasmid>
    </source>
</reference>
<protein>
    <submittedName>
        <fullName evidence="5">Homologue of Global regulator (Carbon storage regulator)</fullName>
    </submittedName>
</protein>
<dbReference type="Proteomes" id="UP000032803">
    <property type="component" value="Plasmid II"/>
</dbReference>
<evidence type="ECO:0000313" key="5">
    <source>
        <dbReference type="EMBL" id="CEK12362.1"/>
    </source>
</evidence>
<proteinExistence type="predicted"/>
<organism evidence="5 6">
    <name type="scientific">Legionella hackeliae</name>
    <dbReference type="NCBI Taxonomy" id="449"/>
    <lineage>
        <taxon>Bacteria</taxon>
        <taxon>Pseudomonadati</taxon>
        <taxon>Pseudomonadota</taxon>
        <taxon>Gammaproteobacteria</taxon>
        <taxon>Legionellales</taxon>
        <taxon>Legionellaceae</taxon>
        <taxon>Legionella</taxon>
    </lineage>
</organism>
<geneLocation type="plasmid" evidence="5 6">
    <name>II</name>
</geneLocation>
<dbReference type="GO" id="GO:0006109">
    <property type="term" value="P:regulation of carbohydrate metabolic process"/>
    <property type="evidence" value="ECO:0007669"/>
    <property type="project" value="InterPro"/>
</dbReference>
<dbReference type="GO" id="GO:0005829">
    <property type="term" value="C:cytosol"/>
    <property type="evidence" value="ECO:0007669"/>
    <property type="project" value="TreeGrafter"/>
</dbReference>
<dbReference type="InterPro" id="IPR036107">
    <property type="entry name" value="CsrA_sf"/>
</dbReference>
<keyword evidence="3" id="KW-0694">RNA-binding</keyword>
<dbReference type="AlphaFoldDB" id="A0A0A8UZ09"/>
<dbReference type="KEGG" id="lha:LHA_pA0116"/>
<dbReference type="PANTHER" id="PTHR34984:SF1">
    <property type="entry name" value="CARBON STORAGE REGULATOR"/>
    <property type="match status" value="1"/>
</dbReference>
<dbReference type="InterPro" id="IPR003751">
    <property type="entry name" value="CsrA"/>
</dbReference>